<dbReference type="SUPFAM" id="SSF53756">
    <property type="entry name" value="UDP-Glycosyltransferase/glycogen phosphorylase"/>
    <property type="match status" value="1"/>
</dbReference>
<organism evidence="3 4">
    <name type="scientific">candidate division WOR_3 bacterium SM23_60</name>
    <dbReference type="NCBI Taxonomy" id="1703780"/>
    <lineage>
        <taxon>Bacteria</taxon>
        <taxon>Bacteria division WOR-3</taxon>
    </lineage>
</organism>
<dbReference type="GO" id="GO:0016757">
    <property type="term" value="F:glycosyltransferase activity"/>
    <property type="evidence" value="ECO:0007669"/>
    <property type="project" value="InterPro"/>
</dbReference>
<feature type="domain" description="Glycosyltransferase subfamily 4-like N-terminal" evidence="2">
    <location>
        <begin position="23"/>
        <end position="184"/>
    </location>
</feature>
<dbReference type="AlphaFoldDB" id="A0A0S8GET6"/>
<comment type="caution">
    <text evidence="3">The sequence shown here is derived from an EMBL/GenBank/DDBJ whole genome shotgun (WGS) entry which is preliminary data.</text>
</comment>
<dbReference type="EMBL" id="LJUO01000075">
    <property type="protein sequence ID" value="KPK70994.1"/>
    <property type="molecule type" value="Genomic_DNA"/>
</dbReference>
<dbReference type="PATRIC" id="fig|1703780.3.peg.391"/>
<dbReference type="Pfam" id="PF00534">
    <property type="entry name" value="Glycos_transf_1"/>
    <property type="match status" value="1"/>
</dbReference>
<protein>
    <recommendedName>
        <fullName evidence="5">Glycosyltransferase family 1 protein</fullName>
    </recommendedName>
</protein>
<dbReference type="InterPro" id="IPR028098">
    <property type="entry name" value="Glyco_trans_4-like_N"/>
</dbReference>
<evidence type="ECO:0000313" key="3">
    <source>
        <dbReference type="EMBL" id="KPK70994.1"/>
    </source>
</evidence>
<dbReference type="PANTHER" id="PTHR45947">
    <property type="entry name" value="SULFOQUINOVOSYL TRANSFERASE SQD2"/>
    <property type="match status" value="1"/>
</dbReference>
<evidence type="ECO:0008006" key="5">
    <source>
        <dbReference type="Google" id="ProtNLM"/>
    </source>
</evidence>
<dbReference type="PANTHER" id="PTHR45947:SF3">
    <property type="entry name" value="SULFOQUINOVOSYL TRANSFERASE SQD2"/>
    <property type="match status" value="1"/>
</dbReference>
<dbReference type="Pfam" id="PF13439">
    <property type="entry name" value="Glyco_transf_4"/>
    <property type="match status" value="1"/>
</dbReference>
<gene>
    <name evidence="3" type="ORF">AMJ87_07960</name>
</gene>
<evidence type="ECO:0000259" key="2">
    <source>
        <dbReference type="Pfam" id="PF13439"/>
    </source>
</evidence>
<accession>A0A0S8GET6</accession>
<dbReference type="InterPro" id="IPR050194">
    <property type="entry name" value="Glycosyltransferase_grp1"/>
</dbReference>
<name>A0A0S8GET6_UNCW3</name>
<dbReference type="InterPro" id="IPR001296">
    <property type="entry name" value="Glyco_trans_1"/>
</dbReference>
<feature type="domain" description="Glycosyl transferase family 1" evidence="1">
    <location>
        <begin position="199"/>
        <end position="354"/>
    </location>
</feature>
<reference evidence="3 4" key="1">
    <citation type="journal article" date="2015" name="Microbiome">
        <title>Genomic resolution of linkages in carbon, nitrogen, and sulfur cycling among widespread estuary sediment bacteria.</title>
        <authorList>
            <person name="Baker B.J."/>
            <person name="Lazar C.S."/>
            <person name="Teske A.P."/>
            <person name="Dick G.J."/>
        </authorList>
    </citation>
    <scope>NUCLEOTIDE SEQUENCE [LARGE SCALE GENOMIC DNA]</scope>
    <source>
        <strain evidence="3">SM23_60</strain>
    </source>
</reference>
<dbReference type="CDD" id="cd03801">
    <property type="entry name" value="GT4_PimA-like"/>
    <property type="match status" value="1"/>
</dbReference>
<evidence type="ECO:0000313" key="4">
    <source>
        <dbReference type="Proteomes" id="UP000051096"/>
    </source>
</evidence>
<dbReference type="Proteomes" id="UP000051096">
    <property type="component" value="Unassembled WGS sequence"/>
</dbReference>
<proteinExistence type="predicted"/>
<evidence type="ECO:0000259" key="1">
    <source>
        <dbReference type="Pfam" id="PF00534"/>
    </source>
</evidence>
<sequence length="388" mass="44729">MKQASNRRLKILIVSDIFYPHTGGVPEHMLYLWKNLRQLGHDAKILAPSFGENYPYVDEDIVRMGRAIKIPKNRSFSVLTFGITIPWRLRRYLTTENFDIVHIHGTIAPMLPYLALKYSSAKNVITFHSAHEGSLGYVLWEPVLEQYFRKIDGMIAVSEIARDSVSKYFPGDYRIIPNGIDTKRFNPEVEPMEHLTQYSPKILFVGRFEPRKGLRYLLQAFPMVIEKYPTAKLIVVGRGFLERYYRRYVEEHIKEHVIFCGHASPEDLPRYYASCDIYCSPATGAESFGIVLLEAMATGKPIVASDIPGYKRVMVDAQEGLFFKARQPQSLAEKINSLLGDSARMRAMGQQGREKSLTYDWQKVTKRVVQFYEELLQNRRDDVENAQT</sequence>
<dbReference type="Gene3D" id="3.40.50.2000">
    <property type="entry name" value="Glycogen Phosphorylase B"/>
    <property type="match status" value="2"/>
</dbReference>